<reference evidence="1 2" key="1">
    <citation type="journal article" date="2020" name="Fungal Divers.">
        <title>Resolving the Mortierellaceae phylogeny through synthesis of multi-gene phylogenetics and phylogenomics.</title>
        <authorList>
            <person name="Vandepol N."/>
            <person name="Liber J."/>
            <person name="Desiro A."/>
            <person name="Na H."/>
            <person name="Kennedy M."/>
            <person name="Barry K."/>
            <person name="Grigoriev I.V."/>
            <person name="Miller A.N."/>
            <person name="O'Donnell K."/>
            <person name="Stajich J.E."/>
            <person name="Bonito G."/>
        </authorList>
    </citation>
    <scope>NUCLEOTIDE SEQUENCE [LARGE SCALE GENOMIC DNA]</scope>
    <source>
        <strain evidence="1 2">AD045</strain>
    </source>
</reference>
<gene>
    <name evidence="1" type="ORF">BGZ96_000854</name>
</gene>
<dbReference type="InterPro" id="IPR011333">
    <property type="entry name" value="SKP1/BTB/POZ_sf"/>
</dbReference>
<comment type="caution">
    <text evidence="1">The sequence shown here is derived from an EMBL/GenBank/DDBJ whole genome shotgun (WGS) entry which is preliminary data.</text>
</comment>
<evidence type="ECO:0000313" key="1">
    <source>
        <dbReference type="EMBL" id="KAG0282075.1"/>
    </source>
</evidence>
<sequence length="369" mass="40985">MPLTSATRYMELTLAVISSRFDKFPGSRTITIETVRGLGEGNWSVTLQRAANNLTVVATWHRPDTTEKTFLNFKSMHIVPRSNFFNPVATTMLEWQLYESRCSGTASFPAEKVLAADQYNFDVVFSSTFELSRSFASIPNTASTPTAISNSETKSVYKERGLISLLLKDPSSVDVCFTFISDKTYSNIGLWAHRCVLSQYDSFSRRIQEAKALQSLGEMVLTEKVAGGDADVDSDVESISTFSLNSMDTATGPAATGSSFDTASRAPLVIKVNTVSLATFCVMLYYIYTGEVDRTVHPNRFVLSNTNKVSLVWRNSAGEVEDSVVWHPLNQNSPWRLKDVAWRELKEAAVHYGLKGLETLAELRLQSDK</sequence>
<dbReference type="EMBL" id="JAAAIM010001127">
    <property type="protein sequence ID" value="KAG0282075.1"/>
    <property type="molecule type" value="Genomic_DNA"/>
</dbReference>
<accession>A0ABQ7JND5</accession>
<evidence type="ECO:0008006" key="3">
    <source>
        <dbReference type="Google" id="ProtNLM"/>
    </source>
</evidence>
<dbReference type="Gene3D" id="3.30.710.10">
    <property type="entry name" value="Potassium Channel Kv1.1, Chain A"/>
    <property type="match status" value="1"/>
</dbReference>
<name>A0ABQ7JND5_9FUNG</name>
<organism evidence="1 2">
    <name type="scientific">Linnemannia gamsii</name>
    <dbReference type="NCBI Taxonomy" id="64522"/>
    <lineage>
        <taxon>Eukaryota</taxon>
        <taxon>Fungi</taxon>
        <taxon>Fungi incertae sedis</taxon>
        <taxon>Mucoromycota</taxon>
        <taxon>Mortierellomycotina</taxon>
        <taxon>Mortierellomycetes</taxon>
        <taxon>Mortierellales</taxon>
        <taxon>Mortierellaceae</taxon>
        <taxon>Linnemannia</taxon>
    </lineage>
</organism>
<evidence type="ECO:0000313" key="2">
    <source>
        <dbReference type="Proteomes" id="UP001194696"/>
    </source>
</evidence>
<protein>
    <recommendedName>
        <fullName evidence="3">BTB domain-containing protein</fullName>
    </recommendedName>
</protein>
<keyword evidence="2" id="KW-1185">Reference proteome</keyword>
<proteinExistence type="predicted"/>
<dbReference type="Proteomes" id="UP001194696">
    <property type="component" value="Unassembled WGS sequence"/>
</dbReference>